<dbReference type="InterPro" id="IPR013094">
    <property type="entry name" value="AB_hydrolase_3"/>
</dbReference>
<dbReference type="PANTHER" id="PTHR48081:SF31">
    <property type="entry name" value="STERYL ACETYL HYDROLASE MUG81-RELATED"/>
    <property type="match status" value="1"/>
</dbReference>
<proteinExistence type="inferred from homology"/>
<organism evidence="5 6">
    <name type="scientific">Cyphellophora europaea (strain CBS 101466)</name>
    <name type="common">Phialophora europaea</name>
    <dbReference type="NCBI Taxonomy" id="1220924"/>
    <lineage>
        <taxon>Eukaryota</taxon>
        <taxon>Fungi</taxon>
        <taxon>Dikarya</taxon>
        <taxon>Ascomycota</taxon>
        <taxon>Pezizomycotina</taxon>
        <taxon>Eurotiomycetes</taxon>
        <taxon>Chaetothyriomycetidae</taxon>
        <taxon>Chaetothyriales</taxon>
        <taxon>Cyphellophoraceae</taxon>
        <taxon>Cyphellophora</taxon>
    </lineage>
</organism>
<evidence type="ECO:0000256" key="2">
    <source>
        <dbReference type="ARBA" id="ARBA00022801"/>
    </source>
</evidence>
<evidence type="ECO:0000259" key="4">
    <source>
        <dbReference type="Pfam" id="PF07859"/>
    </source>
</evidence>
<feature type="active site" evidence="3">
    <location>
        <position position="120"/>
    </location>
</feature>
<dbReference type="GO" id="GO:0016787">
    <property type="term" value="F:hydrolase activity"/>
    <property type="evidence" value="ECO:0007669"/>
    <property type="project" value="UniProtKB-KW"/>
</dbReference>
<accession>W2SBL2</accession>
<dbReference type="Proteomes" id="UP000030752">
    <property type="component" value="Unassembled WGS sequence"/>
</dbReference>
<name>W2SBL2_CYPE1</name>
<dbReference type="PROSITE" id="PS01174">
    <property type="entry name" value="LIPASE_GDXG_SER"/>
    <property type="match status" value="1"/>
</dbReference>
<dbReference type="HOGENOM" id="CLU_042179_3_0_1"/>
<dbReference type="EMBL" id="KB822712">
    <property type="protein sequence ID" value="ETN45388.1"/>
    <property type="molecule type" value="Genomic_DNA"/>
</dbReference>
<feature type="domain" description="Alpha/beta hydrolase fold-3" evidence="4">
    <location>
        <begin position="44"/>
        <end position="265"/>
    </location>
</feature>
<dbReference type="InterPro" id="IPR050300">
    <property type="entry name" value="GDXG_lipolytic_enzyme"/>
</dbReference>
<dbReference type="SUPFAM" id="SSF53474">
    <property type="entry name" value="alpha/beta-Hydrolases"/>
    <property type="match status" value="1"/>
</dbReference>
<keyword evidence="6" id="KW-1185">Reference proteome</keyword>
<comment type="similarity">
    <text evidence="1">Belongs to the 'GDXG' lipolytic enzyme family.</text>
</comment>
<dbReference type="InParanoid" id="W2SBL2"/>
<reference evidence="5 6" key="1">
    <citation type="submission" date="2013-03" db="EMBL/GenBank/DDBJ databases">
        <title>The Genome Sequence of Phialophora europaea CBS 101466.</title>
        <authorList>
            <consortium name="The Broad Institute Genomics Platform"/>
            <person name="Cuomo C."/>
            <person name="de Hoog S."/>
            <person name="Gorbushina A."/>
            <person name="Walker B."/>
            <person name="Young S.K."/>
            <person name="Zeng Q."/>
            <person name="Gargeya S."/>
            <person name="Fitzgerald M."/>
            <person name="Haas B."/>
            <person name="Abouelleil A."/>
            <person name="Allen A.W."/>
            <person name="Alvarado L."/>
            <person name="Arachchi H.M."/>
            <person name="Berlin A.M."/>
            <person name="Chapman S.B."/>
            <person name="Gainer-Dewar J."/>
            <person name="Goldberg J."/>
            <person name="Griggs A."/>
            <person name="Gujja S."/>
            <person name="Hansen M."/>
            <person name="Howarth C."/>
            <person name="Imamovic A."/>
            <person name="Ireland A."/>
            <person name="Larimer J."/>
            <person name="McCowan C."/>
            <person name="Murphy C."/>
            <person name="Pearson M."/>
            <person name="Poon T.W."/>
            <person name="Priest M."/>
            <person name="Roberts A."/>
            <person name="Saif S."/>
            <person name="Shea T."/>
            <person name="Sisk P."/>
            <person name="Sykes S."/>
            <person name="Wortman J."/>
            <person name="Nusbaum C."/>
            <person name="Birren B."/>
        </authorList>
    </citation>
    <scope>NUCLEOTIDE SEQUENCE [LARGE SCALE GENOMIC DNA]</scope>
    <source>
        <strain evidence="5 6">CBS 101466</strain>
    </source>
</reference>
<dbReference type="eggNOG" id="ENOG502SJR3">
    <property type="taxonomic scope" value="Eukaryota"/>
</dbReference>
<evidence type="ECO:0000256" key="1">
    <source>
        <dbReference type="ARBA" id="ARBA00010515"/>
    </source>
</evidence>
<dbReference type="RefSeq" id="XP_008712116.1">
    <property type="nucleotide sequence ID" value="XM_008713894.1"/>
</dbReference>
<keyword evidence="2" id="KW-0378">Hydrolase</keyword>
<dbReference type="Pfam" id="PF07859">
    <property type="entry name" value="Abhydrolase_3"/>
    <property type="match status" value="1"/>
</dbReference>
<sequence>MPPWLDNYKAQQKKDKKPIDIEKIPDTNIEGVWFGDKNAATTIMIFFHGGGFAMPGMDMHAQLLARMADWGKGNLAIFAPAYTLTPYAVYPQALGECVEATRFILEGVGKSKGILLAGDSAGGQLVIALLSHVSGHQHPQGQVVKPLELQGRRFKGAAALSPWVSSDTKKFPSIHELSKTDMIGPNCATYWDDIYRAGKSADHYIVPEAAPTEWWAGLGESVDDLLILAGGDEAILEPIESWSKKVQEGWPNGKVRLVVGAGESHDEPLTPIGAEKLNAQVPGKETAMEGALYHWVKDLTA</sequence>
<dbReference type="GeneID" id="19976558"/>
<dbReference type="Gene3D" id="3.40.50.1820">
    <property type="entry name" value="alpha/beta hydrolase"/>
    <property type="match status" value="1"/>
</dbReference>
<dbReference type="InterPro" id="IPR033140">
    <property type="entry name" value="Lipase_GDXG_put_SER_AS"/>
</dbReference>
<dbReference type="InterPro" id="IPR029058">
    <property type="entry name" value="AB_hydrolase_fold"/>
</dbReference>
<dbReference type="VEuPathDB" id="FungiDB:HMPREF1541_09219"/>
<dbReference type="STRING" id="1220924.W2SBL2"/>
<dbReference type="PANTHER" id="PTHR48081">
    <property type="entry name" value="AB HYDROLASE SUPERFAMILY PROTEIN C4A8.06C"/>
    <property type="match status" value="1"/>
</dbReference>
<evidence type="ECO:0000313" key="5">
    <source>
        <dbReference type="EMBL" id="ETN45388.1"/>
    </source>
</evidence>
<dbReference type="OrthoDB" id="2152029at2759"/>
<dbReference type="AlphaFoldDB" id="W2SBL2"/>
<gene>
    <name evidence="5" type="ORF">HMPREF1541_09219</name>
</gene>
<evidence type="ECO:0000313" key="6">
    <source>
        <dbReference type="Proteomes" id="UP000030752"/>
    </source>
</evidence>
<protein>
    <recommendedName>
        <fullName evidence="4">Alpha/beta hydrolase fold-3 domain-containing protein</fullName>
    </recommendedName>
</protein>
<evidence type="ECO:0000256" key="3">
    <source>
        <dbReference type="PROSITE-ProRule" id="PRU10038"/>
    </source>
</evidence>